<dbReference type="SUPFAM" id="SSF88946">
    <property type="entry name" value="Sigma2 domain of RNA polymerase sigma factors"/>
    <property type="match status" value="1"/>
</dbReference>
<dbReference type="InterPro" id="IPR013249">
    <property type="entry name" value="RNA_pol_sigma70_r4_t2"/>
</dbReference>
<dbReference type="PANTHER" id="PTHR43133">
    <property type="entry name" value="RNA POLYMERASE ECF-TYPE SIGMA FACTO"/>
    <property type="match status" value="1"/>
</dbReference>
<dbReference type="GO" id="GO:0016987">
    <property type="term" value="F:sigma factor activity"/>
    <property type="evidence" value="ECO:0007669"/>
    <property type="project" value="UniProtKB-KW"/>
</dbReference>
<dbReference type="Gene3D" id="1.10.1740.10">
    <property type="match status" value="1"/>
</dbReference>
<comment type="similarity">
    <text evidence="1">Belongs to the sigma-70 factor family. ECF subfamily.</text>
</comment>
<evidence type="ECO:0000313" key="7">
    <source>
        <dbReference type="EMBL" id="SNS97818.1"/>
    </source>
</evidence>
<dbReference type="GO" id="GO:0003677">
    <property type="term" value="F:DNA binding"/>
    <property type="evidence" value="ECO:0007669"/>
    <property type="project" value="InterPro"/>
</dbReference>
<gene>
    <name evidence="7" type="ORF">SAMN05421640_1863</name>
</gene>
<dbReference type="Gene3D" id="1.10.10.10">
    <property type="entry name" value="Winged helix-like DNA-binding domain superfamily/Winged helix DNA-binding domain"/>
    <property type="match status" value="1"/>
</dbReference>
<dbReference type="AlphaFoldDB" id="A0A239IX71"/>
<protein>
    <submittedName>
        <fullName evidence="7">RNA polymerase sigma-70 factor, ECF subfamily</fullName>
    </submittedName>
</protein>
<dbReference type="InterPro" id="IPR007627">
    <property type="entry name" value="RNA_pol_sigma70_r2"/>
</dbReference>
<dbReference type="CDD" id="cd06171">
    <property type="entry name" value="Sigma70_r4"/>
    <property type="match status" value="1"/>
</dbReference>
<dbReference type="NCBIfam" id="TIGR02937">
    <property type="entry name" value="sigma70-ECF"/>
    <property type="match status" value="1"/>
</dbReference>
<keyword evidence="4" id="KW-0804">Transcription</keyword>
<evidence type="ECO:0000259" key="6">
    <source>
        <dbReference type="Pfam" id="PF08281"/>
    </source>
</evidence>
<organism evidence="7 8">
    <name type="scientific">Ekhidna lutea</name>
    <dbReference type="NCBI Taxonomy" id="447679"/>
    <lineage>
        <taxon>Bacteria</taxon>
        <taxon>Pseudomonadati</taxon>
        <taxon>Bacteroidota</taxon>
        <taxon>Cytophagia</taxon>
        <taxon>Cytophagales</taxon>
        <taxon>Reichenbachiellaceae</taxon>
        <taxon>Ekhidna</taxon>
    </lineage>
</organism>
<evidence type="ECO:0000259" key="5">
    <source>
        <dbReference type="Pfam" id="PF04542"/>
    </source>
</evidence>
<dbReference type="SUPFAM" id="SSF88659">
    <property type="entry name" value="Sigma3 and sigma4 domains of RNA polymerase sigma factors"/>
    <property type="match status" value="1"/>
</dbReference>
<keyword evidence="8" id="KW-1185">Reference proteome</keyword>
<dbReference type="Pfam" id="PF08281">
    <property type="entry name" value="Sigma70_r4_2"/>
    <property type="match status" value="1"/>
</dbReference>
<dbReference type="Pfam" id="PF04542">
    <property type="entry name" value="Sigma70_r2"/>
    <property type="match status" value="1"/>
</dbReference>
<sequence length="183" mass="21121">MLRLNTKDLIDKSKSGNRKAQQQLFSQLSAPMMGVCVRYMKSTEDAEDVLLEGFYKMFKSLKAFTYESEPAFFGWVKRIMVNESLMKLRKNKEIQLLAINEDLDQEVDVSPLQDLEVSDLLKVIRSIPVGYRTVFNLYEIEGYSHQEISEQLGVSIGTSKSQLFKAKKLLREMLEEKNEDYGS</sequence>
<evidence type="ECO:0000256" key="1">
    <source>
        <dbReference type="ARBA" id="ARBA00010641"/>
    </source>
</evidence>
<reference evidence="7 8" key="1">
    <citation type="submission" date="2017-06" db="EMBL/GenBank/DDBJ databases">
        <authorList>
            <person name="Kim H.J."/>
            <person name="Triplett B.A."/>
        </authorList>
    </citation>
    <scope>NUCLEOTIDE SEQUENCE [LARGE SCALE GENOMIC DNA]</scope>
    <source>
        <strain evidence="7 8">DSM 19307</strain>
    </source>
</reference>
<dbReference type="InterPro" id="IPR039425">
    <property type="entry name" value="RNA_pol_sigma-70-like"/>
</dbReference>
<evidence type="ECO:0000256" key="2">
    <source>
        <dbReference type="ARBA" id="ARBA00023015"/>
    </source>
</evidence>
<dbReference type="InterPro" id="IPR036388">
    <property type="entry name" value="WH-like_DNA-bd_sf"/>
</dbReference>
<dbReference type="PANTHER" id="PTHR43133:SF46">
    <property type="entry name" value="RNA POLYMERASE SIGMA-70 FACTOR ECF SUBFAMILY"/>
    <property type="match status" value="1"/>
</dbReference>
<accession>A0A239IX71</accession>
<evidence type="ECO:0000256" key="3">
    <source>
        <dbReference type="ARBA" id="ARBA00023082"/>
    </source>
</evidence>
<dbReference type="OrthoDB" id="941544at2"/>
<dbReference type="InterPro" id="IPR014284">
    <property type="entry name" value="RNA_pol_sigma-70_dom"/>
</dbReference>
<dbReference type="Proteomes" id="UP000198393">
    <property type="component" value="Unassembled WGS sequence"/>
</dbReference>
<feature type="domain" description="RNA polymerase sigma factor 70 region 4 type 2" evidence="6">
    <location>
        <begin position="120"/>
        <end position="170"/>
    </location>
</feature>
<dbReference type="InterPro" id="IPR013325">
    <property type="entry name" value="RNA_pol_sigma_r2"/>
</dbReference>
<keyword evidence="3" id="KW-0731">Sigma factor</keyword>
<dbReference type="GO" id="GO:0006352">
    <property type="term" value="P:DNA-templated transcription initiation"/>
    <property type="evidence" value="ECO:0007669"/>
    <property type="project" value="InterPro"/>
</dbReference>
<name>A0A239IX71_EKHLU</name>
<evidence type="ECO:0000313" key="8">
    <source>
        <dbReference type="Proteomes" id="UP000198393"/>
    </source>
</evidence>
<proteinExistence type="inferred from homology"/>
<dbReference type="EMBL" id="FZPD01000003">
    <property type="protein sequence ID" value="SNS97818.1"/>
    <property type="molecule type" value="Genomic_DNA"/>
</dbReference>
<evidence type="ECO:0000256" key="4">
    <source>
        <dbReference type="ARBA" id="ARBA00023163"/>
    </source>
</evidence>
<feature type="domain" description="RNA polymerase sigma-70 region 2" evidence="5">
    <location>
        <begin position="25"/>
        <end position="92"/>
    </location>
</feature>
<dbReference type="InterPro" id="IPR013324">
    <property type="entry name" value="RNA_pol_sigma_r3/r4-like"/>
</dbReference>
<keyword evidence="2" id="KW-0805">Transcription regulation</keyword>